<keyword evidence="2" id="KW-1185">Reference proteome</keyword>
<dbReference type="InterPro" id="IPR019861">
    <property type="entry name" value="PorP/SprF_Bacteroidetes"/>
</dbReference>
<evidence type="ECO:0008006" key="3">
    <source>
        <dbReference type="Google" id="ProtNLM"/>
    </source>
</evidence>
<reference evidence="1 2" key="1">
    <citation type="submission" date="2021-12" db="EMBL/GenBank/DDBJ databases">
        <title>Genome sequencing of bacteria with rrn-lacking chromosome and rrn-plasmid.</title>
        <authorList>
            <person name="Anda M."/>
            <person name="Iwasaki W."/>
        </authorList>
    </citation>
    <scope>NUCLEOTIDE SEQUENCE [LARGE SCALE GENOMIC DNA]</scope>
    <source>
        <strain evidence="1 2">DSM 100852</strain>
    </source>
</reference>
<sequence length="352" mass="40049">MKNPKEGKMRKSVFRIFWLTGFFGLAINFAHGQVPVPFSQYYQNPQILNPAFAGIEDYWSVNLGYRHTPVKGLAAKTYTAGFNGVFPLPATRGNDPLLNTIKGSDNDAVVNRQRDMVYRGLRTRHGIGGVLYNQEVDSYSNILGEASYAIHVPLSFTSMLSLGLGSFFFNSKLGIDDWVVRDTEDELYRRLKDEGGKINDIYIQGGVVWHAQKFYVGYSFSQMIQSTSYSFNDDDLSQTGKHLLTAGYKHRFSQDWMWLSSVFTHYSKEKDVTFAGATQLDYKEMFRVGALYSQDEFVTGMLGFSAKNRLRVDYSYSHPVGGNYSLGSNKGSHELSLSFFFYKKSGVERYFW</sequence>
<dbReference type="Pfam" id="PF11751">
    <property type="entry name" value="PorP_SprF"/>
    <property type="match status" value="1"/>
</dbReference>
<protein>
    <recommendedName>
        <fullName evidence="3">Type IX secretion system membrane protein PorP/SprF</fullName>
    </recommendedName>
</protein>
<evidence type="ECO:0000313" key="1">
    <source>
        <dbReference type="EMBL" id="BDD09211.1"/>
    </source>
</evidence>
<dbReference type="KEGG" id="fax:FUAX_16430"/>
<dbReference type="NCBIfam" id="TIGR03519">
    <property type="entry name" value="T9SS_PorP_fam"/>
    <property type="match status" value="1"/>
</dbReference>
<gene>
    <name evidence="1" type="ORF">FUAX_16430</name>
</gene>
<name>A0AAU9CJW3_9BACT</name>
<dbReference type="AlphaFoldDB" id="A0AAU9CJW3"/>
<dbReference type="EMBL" id="AP025314">
    <property type="protein sequence ID" value="BDD09211.1"/>
    <property type="molecule type" value="Genomic_DNA"/>
</dbReference>
<organism evidence="1 2">
    <name type="scientific">Fulvitalea axinellae</name>
    <dbReference type="NCBI Taxonomy" id="1182444"/>
    <lineage>
        <taxon>Bacteria</taxon>
        <taxon>Pseudomonadati</taxon>
        <taxon>Bacteroidota</taxon>
        <taxon>Cytophagia</taxon>
        <taxon>Cytophagales</taxon>
        <taxon>Persicobacteraceae</taxon>
        <taxon>Fulvitalea</taxon>
    </lineage>
</organism>
<dbReference type="RefSeq" id="WP_338394426.1">
    <property type="nucleotide sequence ID" value="NZ_AP025314.1"/>
</dbReference>
<accession>A0AAU9CJW3</accession>
<evidence type="ECO:0000313" key="2">
    <source>
        <dbReference type="Proteomes" id="UP001348817"/>
    </source>
</evidence>
<dbReference type="Proteomes" id="UP001348817">
    <property type="component" value="Chromosome"/>
</dbReference>
<proteinExistence type="predicted"/>